<keyword evidence="2" id="KW-1185">Reference proteome</keyword>
<dbReference type="Proteomes" id="UP000308600">
    <property type="component" value="Unassembled WGS sequence"/>
</dbReference>
<organism evidence="1 2">
    <name type="scientific">Pluteus cervinus</name>
    <dbReference type="NCBI Taxonomy" id="181527"/>
    <lineage>
        <taxon>Eukaryota</taxon>
        <taxon>Fungi</taxon>
        <taxon>Dikarya</taxon>
        <taxon>Basidiomycota</taxon>
        <taxon>Agaricomycotina</taxon>
        <taxon>Agaricomycetes</taxon>
        <taxon>Agaricomycetidae</taxon>
        <taxon>Agaricales</taxon>
        <taxon>Pluteineae</taxon>
        <taxon>Pluteaceae</taxon>
        <taxon>Pluteus</taxon>
    </lineage>
</organism>
<evidence type="ECO:0000313" key="2">
    <source>
        <dbReference type="Proteomes" id="UP000308600"/>
    </source>
</evidence>
<reference evidence="1 2" key="1">
    <citation type="journal article" date="2019" name="Nat. Ecol. Evol.">
        <title>Megaphylogeny resolves global patterns of mushroom evolution.</title>
        <authorList>
            <person name="Varga T."/>
            <person name="Krizsan K."/>
            <person name="Foldi C."/>
            <person name="Dima B."/>
            <person name="Sanchez-Garcia M."/>
            <person name="Sanchez-Ramirez S."/>
            <person name="Szollosi G.J."/>
            <person name="Szarkandi J.G."/>
            <person name="Papp V."/>
            <person name="Albert L."/>
            <person name="Andreopoulos W."/>
            <person name="Angelini C."/>
            <person name="Antonin V."/>
            <person name="Barry K.W."/>
            <person name="Bougher N.L."/>
            <person name="Buchanan P."/>
            <person name="Buyck B."/>
            <person name="Bense V."/>
            <person name="Catcheside P."/>
            <person name="Chovatia M."/>
            <person name="Cooper J."/>
            <person name="Damon W."/>
            <person name="Desjardin D."/>
            <person name="Finy P."/>
            <person name="Geml J."/>
            <person name="Haridas S."/>
            <person name="Hughes K."/>
            <person name="Justo A."/>
            <person name="Karasinski D."/>
            <person name="Kautmanova I."/>
            <person name="Kiss B."/>
            <person name="Kocsube S."/>
            <person name="Kotiranta H."/>
            <person name="LaButti K.M."/>
            <person name="Lechner B.E."/>
            <person name="Liimatainen K."/>
            <person name="Lipzen A."/>
            <person name="Lukacs Z."/>
            <person name="Mihaltcheva S."/>
            <person name="Morgado L.N."/>
            <person name="Niskanen T."/>
            <person name="Noordeloos M.E."/>
            <person name="Ohm R.A."/>
            <person name="Ortiz-Santana B."/>
            <person name="Ovrebo C."/>
            <person name="Racz N."/>
            <person name="Riley R."/>
            <person name="Savchenko A."/>
            <person name="Shiryaev A."/>
            <person name="Soop K."/>
            <person name="Spirin V."/>
            <person name="Szebenyi C."/>
            <person name="Tomsovsky M."/>
            <person name="Tulloss R.E."/>
            <person name="Uehling J."/>
            <person name="Grigoriev I.V."/>
            <person name="Vagvolgyi C."/>
            <person name="Papp T."/>
            <person name="Martin F.M."/>
            <person name="Miettinen O."/>
            <person name="Hibbett D.S."/>
            <person name="Nagy L.G."/>
        </authorList>
    </citation>
    <scope>NUCLEOTIDE SEQUENCE [LARGE SCALE GENOMIC DNA]</scope>
    <source>
        <strain evidence="1 2">NL-1719</strain>
    </source>
</reference>
<accession>A0ACD3AVC9</accession>
<sequence length="126" mass="14072">MSDLVSSSRISDEEAKHYYHGLPSKPRLIARTSTAPWEAPTGMEAYLRPKKLTIAGEHEIQDILHMRQVAWSSIDVVRIGYVNEPSGDLIVWIGAKPDFLVILLFTAVVGITYSQRHSVKRPSSNA</sequence>
<evidence type="ECO:0000313" key="1">
    <source>
        <dbReference type="EMBL" id="TFK69312.1"/>
    </source>
</evidence>
<proteinExistence type="predicted"/>
<protein>
    <submittedName>
        <fullName evidence="1">Uncharacterized protein</fullName>
    </submittedName>
</protein>
<gene>
    <name evidence="1" type="ORF">BDN72DRAFT_840681</name>
</gene>
<dbReference type="EMBL" id="ML208333">
    <property type="protein sequence ID" value="TFK69312.1"/>
    <property type="molecule type" value="Genomic_DNA"/>
</dbReference>
<name>A0ACD3AVC9_9AGAR</name>